<gene>
    <name evidence="2" type="ORF">MCOR_13742</name>
</gene>
<evidence type="ECO:0000259" key="1">
    <source>
        <dbReference type="PROSITE" id="PS50097"/>
    </source>
</evidence>
<dbReference type="Gene3D" id="3.30.710.10">
    <property type="entry name" value="Potassium Channel Kv1.1, Chain A"/>
    <property type="match status" value="1"/>
</dbReference>
<dbReference type="OrthoDB" id="6057802at2759"/>
<protein>
    <recommendedName>
        <fullName evidence="1">BTB domain-containing protein</fullName>
    </recommendedName>
</protein>
<sequence length="188" mass="21746">MGLEKGTSSKFKTITLIIEGKKLCAYREELMTFSPVFRKMLSSPFKETHSGEIEFSGKNMLSFKRFLECLLRGPSSSVTDENVHYILPLAHEYQTEALLSEIDSLLALKSVQDENKLSPFDVVDNIVEAEMYGLKRYLDINIDIASKEKYIPALQEPRFKFISTHSKSIMSEKHWDYKDKTYHKLHLI</sequence>
<evidence type="ECO:0000313" key="2">
    <source>
        <dbReference type="EMBL" id="CAC5377425.1"/>
    </source>
</evidence>
<accession>A0A6J8B0N4</accession>
<dbReference type="InterPro" id="IPR000210">
    <property type="entry name" value="BTB/POZ_dom"/>
</dbReference>
<feature type="domain" description="BTB" evidence="1">
    <location>
        <begin position="12"/>
        <end position="73"/>
    </location>
</feature>
<dbReference type="Pfam" id="PF00651">
    <property type="entry name" value="BTB"/>
    <property type="match status" value="1"/>
</dbReference>
<dbReference type="Proteomes" id="UP000507470">
    <property type="component" value="Unassembled WGS sequence"/>
</dbReference>
<dbReference type="PANTHER" id="PTHR22744:SF17">
    <property type="entry name" value="BTB DOMAIN-CONTAINING PROTEIN"/>
    <property type="match status" value="1"/>
</dbReference>
<dbReference type="AlphaFoldDB" id="A0A6J8B0N4"/>
<dbReference type="EMBL" id="CACVKT020002373">
    <property type="protein sequence ID" value="CAC5377425.1"/>
    <property type="molecule type" value="Genomic_DNA"/>
</dbReference>
<keyword evidence="3" id="KW-1185">Reference proteome</keyword>
<name>A0A6J8B0N4_MYTCO</name>
<proteinExistence type="predicted"/>
<dbReference type="PANTHER" id="PTHR22744">
    <property type="entry name" value="HELIX LOOP HELIX PROTEIN 21-RELATED"/>
    <property type="match status" value="1"/>
</dbReference>
<dbReference type="PROSITE" id="PS50097">
    <property type="entry name" value="BTB"/>
    <property type="match status" value="1"/>
</dbReference>
<organism evidence="2 3">
    <name type="scientific">Mytilus coruscus</name>
    <name type="common">Sea mussel</name>
    <dbReference type="NCBI Taxonomy" id="42192"/>
    <lineage>
        <taxon>Eukaryota</taxon>
        <taxon>Metazoa</taxon>
        <taxon>Spiralia</taxon>
        <taxon>Lophotrochozoa</taxon>
        <taxon>Mollusca</taxon>
        <taxon>Bivalvia</taxon>
        <taxon>Autobranchia</taxon>
        <taxon>Pteriomorphia</taxon>
        <taxon>Mytilida</taxon>
        <taxon>Mytiloidea</taxon>
        <taxon>Mytilidae</taxon>
        <taxon>Mytilinae</taxon>
        <taxon>Mytilus</taxon>
    </lineage>
</organism>
<dbReference type="SMART" id="SM00225">
    <property type="entry name" value="BTB"/>
    <property type="match status" value="1"/>
</dbReference>
<reference evidence="2 3" key="1">
    <citation type="submission" date="2020-06" db="EMBL/GenBank/DDBJ databases">
        <authorList>
            <person name="Li R."/>
            <person name="Bekaert M."/>
        </authorList>
    </citation>
    <scope>NUCLEOTIDE SEQUENCE [LARGE SCALE GENOMIC DNA]</scope>
    <source>
        <strain evidence="3">wild</strain>
    </source>
</reference>
<dbReference type="InterPro" id="IPR011333">
    <property type="entry name" value="SKP1/BTB/POZ_sf"/>
</dbReference>
<dbReference type="CDD" id="cd18186">
    <property type="entry name" value="BTB_POZ_ZBTB_KLHL-like"/>
    <property type="match status" value="1"/>
</dbReference>
<evidence type="ECO:0000313" key="3">
    <source>
        <dbReference type="Proteomes" id="UP000507470"/>
    </source>
</evidence>
<dbReference type="SUPFAM" id="SSF54695">
    <property type="entry name" value="POZ domain"/>
    <property type="match status" value="1"/>
</dbReference>